<reference evidence="4 5" key="1">
    <citation type="submission" date="2020-02" db="EMBL/GenBank/DDBJ databases">
        <authorList>
            <person name="Ferguson B K."/>
        </authorList>
    </citation>
    <scope>NUCLEOTIDE SEQUENCE [LARGE SCALE GENOMIC DNA]</scope>
</reference>
<keyword evidence="1" id="KW-0863">Zinc-finger</keyword>
<evidence type="ECO:0000259" key="3">
    <source>
        <dbReference type="PROSITE" id="PS50157"/>
    </source>
</evidence>
<dbReference type="GO" id="GO:0008270">
    <property type="term" value="F:zinc ion binding"/>
    <property type="evidence" value="ECO:0007669"/>
    <property type="project" value="UniProtKB-KW"/>
</dbReference>
<gene>
    <name evidence="4" type="ORF">TBRA_LOCUS11301</name>
</gene>
<dbReference type="Proteomes" id="UP000479190">
    <property type="component" value="Unassembled WGS sequence"/>
</dbReference>
<dbReference type="EMBL" id="CADCXV010000969">
    <property type="protein sequence ID" value="CAB0039562.1"/>
    <property type="molecule type" value="Genomic_DNA"/>
</dbReference>
<feature type="domain" description="C2H2-type" evidence="3">
    <location>
        <begin position="148"/>
        <end position="176"/>
    </location>
</feature>
<feature type="transmembrane region" description="Helical" evidence="2">
    <location>
        <begin position="68"/>
        <end position="93"/>
    </location>
</feature>
<keyword evidence="2" id="KW-0472">Membrane</keyword>
<protein>
    <recommendedName>
        <fullName evidence="3">C2H2-type domain-containing protein</fullName>
    </recommendedName>
</protein>
<keyword evidence="1" id="KW-0479">Metal-binding</keyword>
<feature type="non-terminal residue" evidence="4">
    <location>
        <position position="244"/>
    </location>
</feature>
<dbReference type="AlphaFoldDB" id="A0A6H5IMP3"/>
<keyword evidence="1" id="KW-0862">Zinc</keyword>
<evidence type="ECO:0000256" key="1">
    <source>
        <dbReference type="PROSITE-ProRule" id="PRU00042"/>
    </source>
</evidence>
<dbReference type="InterPro" id="IPR013087">
    <property type="entry name" value="Znf_C2H2_type"/>
</dbReference>
<evidence type="ECO:0000256" key="2">
    <source>
        <dbReference type="SAM" id="Phobius"/>
    </source>
</evidence>
<keyword evidence="5" id="KW-1185">Reference proteome</keyword>
<evidence type="ECO:0000313" key="5">
    <source>
        <dbReference type="Proteomes" id="UP000479190"/>
    </source>
</evidence>
<organism evidence="4 5">
    <name type="scientific">Trichogramma brassicae</name>
    <dbReference type="NCBI Taxonomy" id="86971"/>
    <lineage>
        <taxon>Eukaryota</taxon>
        <taxon>Metazoa</taxon>
        <taxon>Ecdysozoa</taxon>
        <taxon>Arthropoda</taxon>
        <taxon>Hexapoda</taxon>
        <taxon>Insecta</taxon>
        <taxon>Pterygota</taxon>
        <taxon>Neoptera</taxon>
        <taxon>Endopterygota</taxon>
        <taxon>Hymenoptera</taxon>
        <taxon>Apocrita</taxon>
        <taxon>Proctotrupomorpha</taxon>
        <taxon>Chalcidoidea</taxon>
        <taxon>Trichogrammatidae</taxon>
        <taxon>Trichogramma</taxon>
    </lineage>
</organism>
<keyword evidence="2" id="KW-0812">Transmembrane</keyword>
<proteinExistence type="predicted"/>
<dbReference type="PROSITE" id="PS50157">
    <property type="entry name" value="ZINC_FINGER_C2H2_2"/>
    <property type="match status" value="1"/>
</dbReference>
<sequence length="244" mass="28288">KYDFIPKTTLRKIEKSKSVSWVVARSHAVSGAARPARGLADGETGVRPSAKLQMPQIYFFLKMPMNQWILVMTILMMMSQSMIKNFLLILYLLKKIKLQQLLQKKKEELKTHLKGECVEEVTHILGIKTEPDMEEYMEEDSPTKKKQYTCLTCNVTFPNMSILYQHKQRMHKVPEKEQVIGGITETFCTRISTEIIYILCANVISFEFTRRFKCMYKDLNVSMNNPSFEGYATGETPCVRYSVQ</sequence>
<name>A0A6H5IMP3_9HYME</name>
<dbReference type="OrthoDB" id="10039931at2759"/>
<dbReference type="PROSITE" id="PS00028">
    <property type="entry name" value="ZINC_FINGER_C2H2_1"/>
    <property type="match status" value="1"/>
</dbReference>
<keyword evidence="2" id="KW-1133">Transmembrane helix</keyword>
<accession>A0A6H5IMP3</accession>
<evidence type="ECO:0000313" key="4">
    <source>
        <dbReference type="EMBL" id="CAB0039562.1"/>
    </source>
</evidence>
<feature type="non-terminal residue" evidence="4">
    <location>
        <position position="1"/>
    </location>
</feature>